<dbReference type="Proteomes" id="UP000053676">
    <property type="component" value="Unassembled WGS sequence"/>
</dbReference>
<dbReference type="EMBL" id="KI669259">
    <property type="protein sequence ID" value="ETN68464.1"/>
    <property type="molecule type" value="Genomic_DNA"/>
</dbReference>
<gene>
    <name evidence="1" type="ORF">NECAME_15804</name>
</gene>
<dbReference type="AlphaFoldDB" id="W2SFS1"/>
<proteinExistence type="predicted"/>
<name>W2SFS1_NECAM</name>
<accession>W2SFS1</accession>
<sequence>MVLSQAPPVLQTPSGVHGAKMVSGPTVYSYFDVDGDVVNHFSPLHDPLGTAAPHLFGVRSLMREASSTKFG</sequence>
<protein>
    <submittedName>
        <fullName evidence="1">Uncharacterized protein</fullName>
    </submittedName>
</protein>
<reference evidence="2" key="1">
    <citation type="journal article" date="2014" name="Nat. Genet.">
        <title>Genome of the human hookworm Necator americanus.</title>
        <authorList>
            <person name="Tang Y.T."/>
            <person name="Gao X."/>
            <person name="Rosa B.A."/>
            <person name="Abubucker S."/>
            <person name="Hallsworth-Pepin K."/>
            <person name="Martin J."/>
            <person name="Tyagi R."/>
            <person name="Heizer E."/>
            <person name="Zhang X."/>
            <person name="Bhonagiri-Palsikar V."/>
            <person name="Minx P."/>
            <person name="Warren W.C."/>
            <person name="Wang Q."/>
            <person name="Zhan B."/>
            <person name="Hotez P.J."/>
            <person name="Sternberg P.W."/>
            <person name="Dougall A."/>
            <person name="Gaze S.T."/>
            <person name="Mulvenna J."/>
            <person name="Sotillo J."/>
            <person name="Ranganathan S."/>
            <person name="Rabelo E.M."/>
            <person name="Wilson R.K."/>
            <person name="Felgner P.L."/>
            <person name="Bethony J."/>
            <person name="Hawdon J.M."/>
            <person name="Gasser R.B."/>
            <person name="Loukas A."/>
            <person name="Mitreva M."/>
        </authorList>
    </citation>
    <scope>NUCLEOTIDE SEQUENCE [LARGE SCALE GENOMIC DNA]</scope>
</reference>
<organism evidence="1 2">
    <name type="scientific">Necator americanus</name>
    <name type="common">Human hookworm</name>
    <dbReference type="NCBI Taxonomy" id="51031"/>
    <lineage>
        <taxon>Eukaryota</taxon>
        <taxon>Metazoa</taxon>
        <taxon>Ecdysozoa</taxon>
        <taxon>Nematoda</taxon>
        <taxon>Chromadorea</taxon>
        <taxon>Rhabditida</taxon>
        <taxon>Rhabditina</taxon>
        <taxon>Rhabditomorpha</taxon>
        <taxon>Strongyloidea</taxon>
        <taxon>Ancylostomatidae</taxon>
        <taxon>Bunostominae</taxon>
        <taxon>Necator</taxon>
    </lineage>
</organism>
<evidence type="ECO:0000313" key="2">
    <source>
        <dbReference type="Proteomes" id="UP000053676"/>
    </source>
</evidence>
<evidence type="ECO:0000313" key="1">
    <source>
        <dbReference type="EMBL" id="ETN68464.1"/>
    </source>
</evidence>
<keyword evidence="2" id="KW-1185">Reference proteome</keyword>
<dbReference type="KEGG" id="nai:NECAME_15804"/>